<dbReference type="STRING" id="1618480.US11_C0001G0036"/>
<name>A0A0G0E977_9BACT</name>
<sequence>MLKLKKFSLGQELLKLYNITGYNESTIAIHSFYNNTQIIPDPKGDFFSSGPSALYAQDNDILIMFTQPPDLLTWRREYMHNFKKVQVIEINPPANLIRKGYPEGSSVNSFFTLLRRDFNLMNSLKNKYVISLFPTQELNNNLEEFGFRVLQRYDSYVINNKAILHEKAHKYGIKVSRFIIAKNIDELRLAAKKFTNTRHGIWIKAEGSGADLVIYVKNITIDNILESWDIIKTKIVNFFRSCNFTKTEKLQLVDKETFFPKYGLLLEEDIREESEDFVNAAAMLSLDINGNGNCIGLYNQEPNINPFCGTNRIEFDKKLNTIMKKYGLTLKQIKKRFDQEAIKIFRFIHDYSFVGIFGIDFFFVFTDKGVDVIVTEINARITNNSGINIAAAINNHSLHHMPLSMKFPKPVNSIKELSEYVTIKGKNYLMENPEELSILPQTFNSIWLKTNLEYSLIESGYICRSVVLGKDHKKIIELTTEIHKNGVKFI</sequence>
<comment type="caution">
    <text evidence="3">The sequence shown here is derived from an EMBL/GenBank/DDBJ whole genome shotgun (WGS) entry which is preliminary data.</text>
</comment>
<feature type="domain" description="ATP-grasp" evidence="2">
    <location>
        <begin position="165"/>
        <end position="407"/>
    </location>
</feature>
<evidence type="ECO:0000256" key="1">
    <source>
        <dbReference type="PROSITE-ProRule" id="PRU00409"/>
    </source>
</evidence>
<protein>
    <recommendedName>
        <fullName evidence="2">ATP-grasp domain-containing protein</fullName>
    </recommendedName>
</protein>
<gene>
    <name evidence="3" type="ORF">US11_C0001G0036</name>
</gene>
<evidence type="ECO:0000313" key="4">
    <source>
        <dbReference type="Proteomes" id="UP000034344"/>
    </source>
</evidence>
<dbReference type="InterPro" id="IPR011761">
    <property type="entry name" value="ATP-grasp"/>
</dbReference>
<organism evidence="3 4">
    <name type="scientific">Candidatus Roizmanbacteria bacterium GW2011_GWA2_36_23</name>
    <dbReference type="NCBI Taxonomy" id="1618480"/>
    <lineage>
        <taxon>Bacteria</taxon>
        <taxon>Candidatus Roizmaniibacteriota</taxon>
    </lineage>
</organism>
<dbReference type="GO" id="GO:0005524">
    <property type="term" value="F:ATP binding"/>
    <property type="evidence" value="ECO:0007669"/>
    <property type="project" value="UniProtKB-UniRule"/>
</dbReference>
<dbReference type="PROSITE" id="PS50975">
    <property type="entry name" value="ATP_GRASP"/>
    <property type="match status" value="1"/>
</dbReference>
<dbReference type="GO" id="GO:0046872">
    <property type="term" value="F:metal ion binding"/>
    <property type="evidence" value="ECO:0007669"/>
    <property type="project" value="InterPro"/>
</dbReference>
<evidence type="ECO:0000259" key="2">
    <source>
        <dbReference type="PROSITE" id="PS50975"/>
    </source>
</evidence>
<proteinExistence type="predicted"/>
<evidence type="ECO:0000313" key="3">
    <source>
        <dbReference type="EMBL" id="KKQ02077.1"/>
    </source>
</evidence>
<keyword evidence="1" id="KW-0067">ATP-binding</keyword>
<keyword evidence="1" id="KW-0547">Nucleotide-binding</keyword>
<dbReference type="Proteomes" id="UP000034344">
    <property type="component" value="Unassembled WGS sequence"/>
</dbReference>
<reference evidence="3 4" key="1">
    <citation type="journal article" date="2015" name="Nature">
        <title>rRNA introns, odd ribosomes, and small enigmatic genomes across a large radiation of phyla.</title>
        <authorList>
            <person name="Brown C.T."/>
            <person name="Hug L.A."/>
            <person name="Thomas B.C."/>
            <person name="Sharon I."/>
            <person name="Castelle C.J."/>
            <person name="Singh A."/>
            <person name="Wilkins M.J."/>
            <person name="Williams K.H."/>
            <person name="Banfield J.F."/>
        </authorList>
    </citation>
    <scope>NUCLEOTIDE SEQUENCE [LARGE SCALE GENOMIC DNA]</scope>
</reference>
<dbReference type="AlphaFoldDB" id="A0A0G0E977"/>
<accession>A0A0G0E977</accession>
<dbReference type="SUPFAM" id="SSF56059">
    <property type="entry name" value="Glutathione synthetase ATP-binding domain-like"/>
    <property type="match status" value="1"/>
</dbReference>
<dbReference type="EMBL" id="LBRS01000001">
    <property type="protein sequence ID" value="KKQ02077.1"/>
    <property type="molecule type" value="Genomic_DNA"/>
</dbReference>